<accession>G4YV64</accession>
<dbReference type="STRING" id="1094619.G4YV64"/>
<dbReference type="OMA" id="LMNHLSM"/>
<evidence type="ECO:0000313" key="2">
    <source>
        <dbReference type="Proteomes" id="UP000002640"/>
    </source>
</evidence>
<proteinExistence type="predicted"/>
<evidence type="ECO:0000313" key="1">
    <source>
        <dbReference type="EMBL" id="EGZ24363.1"/>
    </source>
</evidence>
<sequence length="564" mass="62385">MDVDENDTRYTVTVESKLELETCVKFLAGGVSFRQAVGLFRGMVAGIAGLDQTNRDVTEKRVKNLCRVACAVNLQKLKDFLASGEVWAFAVVLECCKTAGSPFLDVRVQFENKGEIHSIHLVGVVIQDVDAAEESGELVVQYLDVVIRSWKMKLIGVSSANEGGRKVRACTQEIINRLAAECGAPIFGDCRLEIKLNQLMGEACMTVFTAQFMNTLVALVSHLRRHRAHIPDAPKCPKLIEGSWNSAVKSLQWLVANQTFVIECIEKHEYIGVPGPEWWVIALLVTNVACRVNNILRQVRAGKGLSHDRQHIVDLMNHLSMMTGAVGPFLASEYLSISCEDIVIGSFAINPVATATFLKSQGTFASGAVDSLSAEAYQALVDAASTFVLTVLTKLNQIISECKDQGKEDEEYADLSHVPPFLPNALCNTRHQDLVKVMKHHRVRLENIFSSEGMEKVEAQHRALRNAYLLEKRVREEIDMQSDTSSFSEVWQDGIGAGLDYRVLRSFCGALAAVASTPLRCSADAEFTMVNWCKVPFSQSLTDFSLEAILHALDFRFLPSLQHC</sequence>
<dbReference type="EMBL" id="JH159152">
    <property type="protein sequence ID" value="EGZ24363.1"/>
    <property type="molecule type" value="Genomic_DNA"/>
</dbReference>
<dbReference type="PANTHER" id="PTHR37067:SF3">
    <property type="entry name" value="PX DOMAIN-CONTAINING PROTEIN"/>
    <property type="match status" value="1"/>
</dbReference>
<gene>
    <name evidence="1" type="ORF">PHYSODRAFT_485971</name>
</gene>
<dbReference type="AlphaFoldDB" id="G4YV64"/>
<protein>
    <submittedName>
        <fullName evidence="1">Uncharacterized protein</fullName>
    </submittedName>
</protein>
<dbReference type="InParanoid" id="G4YV64"/>
<dbReference type="Proteomes" id="UP000002640">
    <property type="component" value="Unassembled WGS sequence"/>
</dbReference>
<keyword evidence="2" id="KW-1185">Reference proteome</keyword>
<name>G4YV64_PHYSP</name>
<reference evidence="1 2" key="1">
    <citation type="journal article" date="2006" name="Science">
        <title>Phytophthora genome sequences uncover evolutionary origins and mechanisms of pathogenesis.</title>
        <authorList>
            <person name="Tyler B.M."/>
            <person name="Tripathy S."/>
            <person name="Zhang X."/>
            <person name="Dehal P."/>
            <person name="Jiang R.H."/>
            <person name="Aerts A."/>
            <person name="Arredondo F.D."/>
            <person name="Baxter L."/>
            <person name="Bensasson D."/>
            <person name="Beynon J.L."/>
            <person name="Chapman J."/>
            <person name="Damasceno C.M."/>
            <person name="Dorrance A.E."/>
            <person name="Dou D."/>
            <person name="Dickerman A.W."/>
            <person name="Dubchak I.L."/>
            <person name="Garbelotto M."/>
            <person name="Gijzen M."/>
            <person name="Gordon S.G."/>
            <person name="Govers F."/>
            <person name="Grunwald N.J."/>
            <person name="Huang W."/>
            <person name="Ivors K.L."/>
            <person name="Jones R.W."/>
            <person name="Kamoun S."/>
            <person name="Krampis K."/>
            <person name="Lamour K.H."/>
            <person name="Lee M.K."/>
            <person name="McDonald W.H."/>
            <person name="Medina M."/>
            <person name="Meijer H.J."/>
            <person name="Nordberg E.K."/>
            <person name="Maclean D.J."/>
            <person name="Ospina-Giraldo M.D."/>
            <person name="Morris P.F."/>
            <person name="Phuntumart V."/>
            <person name="Putnam N.H."/>
            <person name="Rash S."/>
            <person name="Rose J.K."/>
            <person name="Sakihama Y."/>
            <person name="Salamov A.A."/>
            <person name="Savidor A."/>
            <person name="Scheuring C.F."/>
            <person name="Smith B.M."/>
            <person name="Sobral B.W."/>
            <person name="Terry A."/>
            <person name="Torto-Alalibo T.A."/>
            <person name="Win J."/>
            <person name="Xu Z."/>
            <person name="Zhang H."/>
            <person name="Grigoriev I.V."/>
            <person name="Rokhsar D.S."/>
            <person name="Boore J.L."/>
        </authorList>
    </citation>
    <scope>NUCLEOTIDE SEQUENCE [LARGE SCALE GENOMIC DNA]</scope>
    <source>
        <strain evidence="1 2">P6497</strain>
    </source>
</reference>
<dbReference type="KEGG" id="psoj:PHYSODRAFT_485971"/>
<organism evidence="1 2">
    <name type="scientific">Phytophthora sojae (strain P6497)</name>
    <name type="common">Soybean stem and root rot agent</name>
    <name type="synonym">Phytophthora megasperma f. sp. glycines</name>
    <dbReference type="NCBI Taxonomy" id="1094619"/>
    <lineage>
        <taxon>Eukaryota</taxon>
        <taxon>Sar</taxon>
        <taxon>Stramenopiles</taxon>
        <taxon>Oomycota</taxon>
        <taxon>Peronosporomycetes</taxon>
        <taxon>Peronosporales</taxon>
        <taxon>Peronosporaceae</taxon>
        <taxon>Phytophthora</taxon>
    </lineage>
</organism>
<dbReference type="RefSeq" id="XP_009519651.1">
    <property type="nucleotide sequence ID" value="XM_009521356.1"/>
</dbReference>
<dbReference type="PANTHER" id="PTHR37067">
    <property type="entry name" value="PX DOMAIN-CONTAINING PROTEIN"/>
    <property type="match status" value="1"/>
</dbReference>
<dbReference type="GeneID" id="20655950"/>